<dbReference type="RefSeq" id="YP_009364315.1">
    <property type="nucleotide sequence ID" value="NC_034659.1"/>
</dbReference>
<reference evidence="2" key="1">
    <citation type="submission" date="2017-02" db="EMBL/GenBank/DDBJ databases">
        <title>SMRT sequencing of the wild medicinal fungus Ophiocordyceps sinensis mitochondrial genome reveals phylogenetic relationship and depicts a genome-wide modification map.</title>
        <authorList>
            <person name="Liu D."/>
            <person name="Kang X."/>
            <person name="Hu L."/>
        </authorList>
    </citation>
    <scope>NUCLEOTIDE SEQUENCE</scope>
</reference>
<evidence type="ECO:0000259" key="1">
    <source>
        <dbReference type="Pfam" id="PF00961"/>
    </source>
</evidence>
<sequence>MEGLKKILSIKASMNRGLPEKLIKEFTNIIPTTRPELKYHLIPDPCWIAGFASGEGCLMVRVRDSYTSLTGSKVELIFQITQHTRDKILIISLINYLGCGKYRERKGGLAGDYLVYKLSDITDKIIPFFDKYPILGVKSLEYNDFKLVSNVMKNKGHLTIEGLNQIKQIQSGMNTNRSIEVPTTIS</sequence>
<accession>A0A1X8VJK8</accession>
<proteinExistence type="predicted"/>
<protein>
    <submittedName>
        <fullName evidence="2">GIY-YIG/LAGLIDADG</fullName>
    </submittedName>
</protein>
<name>A0A1X8VJK8_9HYPO</name>
<organism evidence="2">
    <name type="scientific">Ophiocordyceps sinensis</name>
    <dbReference type="NCBI Taxonomy" id="72228"/>
    <lineage>
        <taxon>Eukaryota</taxon>
        <taxon>Fungi</taxon>
        <taxon>Dikarya</taxon>
        <taxon>Ascomycota</taxon>
        <taxon>Pezizomycotina</taxon>
        <taxon>Sordariomycetes</taxon>
        <taxon>Hypocreomycetidae</taxon>
        <taxon>Hypocreales</taxon>
        <taxon>Ophiocordycipitaceae</taxon>
        <taxon>Ophiocordyceps</taxon>
    </lineage>
</organism>
<dbReference type="InterPro" id="IPR004860">
    <property type="entry name" value="LAGLIDADG_dom"/>
</dbReference>
<keyword evidence="2" id="KW-0496">Mitochondrion</keyword>
<geneLocation type="mitochondrion" evidence="2"/>
<evidence type="ECO:0000313" key="2">
    <source>
        <dbReference type="EMBL" id="ARF03384.1"/>
    </source>
</evidence>
<dbReference type="PANTHER" id="PTHR36181">
    <property type="entry name" value="INTRON-ENCODED ENDONUCLEASE AI3-RELATED"/>
    <property type="match status" value="1"/>
</dbReference>
<dbReference type="SUPFAM" id="SSF55608">
    <property type="entry name" value="Homing endonucleases"/>
    <property type="match status" value="1"/>
</dbReference>
<dbReference type="FunFam" id="3.10.28.10:FF:000010">
    <property type="entry name" value="LAGLIDADG homing endonuclease I-LtrII"/>
    <property type="match status" value="1"/>
</dbReference>
<dbReference type="GeneID" id="32888791"/>
<dbReference type="AlphaFoldDB" id="A0A1X8VJK8"/>
<dbReference type="EMBL" id="KY622006">
    <property type="protein sequence ID" value="ARF03384.1"/>
    <property type="molecule type" value="Genomic_DNA"/>
</dbReference>
<dbReference type="InterPro" id="IPR051289">
    <property type="entry name" value="LAGLIDADG_Endonuclease"/>
</dbReference>
<dbReference type="Pfam" id="PF00961">
    <property type="entry name" value="LAGLIDADG_1"/>
    <property type="match status" value="1"/>
</dbReference>
<dbReference type="Gene3D" id="3.10.28.10">
    <property type="entry name" value="Homing endonucleases"/>
    <property type="match status" value="1"/>
</dbReference>
<dbReference type="InterPro" id="IPR027434">
    <property type="entry name" value="Homing_endonucl"/>
</dbReference>
<dbReference type="GO" id="GO:0004519">
    <property type="term" value="F:endonuclease activity"/>
    <property type="evidence" value="ECO:0007669"/>
    <property type="project" value="InterPro"/>
</dbReference>
<feature type="domain" description="Homing endonuclease LAGLIDADG" evidence="1">
    <location>
        <begin position="48"/>
        <end position="147"/>
    </location>
</feature>
<gene>
    <name evidence="2" type="primary">orf186</name>
</gene>
<dbReference type="PANTHER" id="PTHR36181:SF4">
    <property type="entry name" value="LAGLIDADG ENDONUCLEASE"/>
    <property type="match status" value="1"/>
</dbReference>
<dbReference type="GO" id="GO:0005739">
    <property type="term" value="C:mitochondrion"/>
    <property type="evidence" value="ECO:0007669"/>
    <property type="project" value="UniProtKB-ARBA"/>
</dbReference>